<proteinExistence type="predicted"/>
<organism evidence="3">
    <name type="scientific">Diabrotica virgifera virgifera</name>
    <name type="common">western corn rootworm</name>
    <dbReference type="NCBI Taxonomy" id="50390"/>
    <lineage>
        <taxon>Eukaryota</taxon>
        <taxon>Metazoa</taxon>
        <taxon>Ecdysozoa</taxon>
        <taxon>Arthropoda</taxon>
        <taxon>Hexapoda</taxon>
        <taxon>Insecta</taxon>
        <taxon>Pterygota</taxon>
        <taxon>Neoptera</taxon>
        <taxon>Endopterygota</taxon>
        <taxon>Coleoptera</taxon>
        <taxon>Polyphaga</taxon>
        <taxon>Cucujiformia</taxon>
        <taxon>Chrysomeloidea</taxon>
        <taxon>Chrysomelidae</taxon>
        <taxon>Galerucinae</taxon>
        <taxon>Diabroticina</taxon>
        <taxon>Diabroticites</taxon>
        <taxon>Diabrotica</taxon>
    </lineage>
</organism>
<evidence type="ECO:0000259" key="2">
    <source>
        <dbReference type="Pfam" id="PF20700"/>
    </source>
</evidence>
<keyword evidence="1" id="KW-0472">Membrane</keyword>
<dbReference type="InterPro" id="IPR049012">
    <property type="entry name" value="Mutator_transp_dom"/>
</dbReference>
<dbReference type="AlphaFoldDB" id="A0A6P7G3P4"/>
<feature type="transmembrane region" description="Helical" evidence="1">
    <location>
        <begin position="97"/>
        <end position="124"/>
    </location>
</feature>
<dbReference type="InParanoid" id="A0A6P7G3P4"/>
<protein>
    <submittedName>
        <fullName evidence="3">Uncharacterized protein LOC114337382 isoform X1</fullName>
    </submittedName>
</protein>
<sequence length="125" mass="13969">MPVMSETIYKKTDGKLINNFYNTATELMLAAGKKEESLARERVEVNPEDDKAVISVIADGAWARRSNKSIFSANSGVTCIIGKRTGKRLYLGVKNKYCCVCASKILSLHTYVTKIITVVLYFWLP</sequence>
<keyword evidence="1" id="KW-1133">Transmembrane helix</keyword>
<feature type="domain" description="Mutator-like transposase" evidence="2">
    <location>
        <begin position="1"/>
        <end position="103"/>
    </location>
</feature>
<dbReference type="Pfam" id="PF20700">
    <property type="entry name" value="Mutator"/>
    <property type="match status" value="1"/>
</dbReference>
<keyword evidence="1" id="KW-0812">Transmembrane</keyword>
<evidence type="ECO:0000313" key="3">
    <source>
        <dbReference type="RefSeq" id="XP_028143599.1"/>
    </source>
</evidence>
<accession>A0A6P7G3P4</accession>
<reference evidence="3" key="1">
    <citation type="submission" date="2025-08" db="UniProtKB">
        <authorList>
            <consortium name="RefSeq"/>
        </authorList>
    </citation>
    <scope>IDENTIFICATION</scope>
    <source>
        <tissue evidence="3">Whole insect</tissue>
    </source>
</reference>
<evidence type="ECO:0000256" key="1">
    <source>
        <dbReference type="SAM" id="Phobius"/>
    </source>
</evidence>
<gene>
    <name evidence="3" type="primary">LOC114337382</name>
</gene>
<dbReference type="RefSeq" id="XP_028143599.1">
    <property type="nucleotide sequence ID" value="XM_028287798.1"/>
</dbReference>
<name>A0A6P7G3P4_DIAVI</name>